<accession>X1QKJ3</accession>
<organism evidence="1">
    <name type="scientific">marine sediment metagenome</name>
    <dbReference type="NCBI Taxonomy" id="412755"/>
    <lineage>
        <taxon>unclassified sequences</taxon>
        <taxon>metagenomes</taxon>
        <taxon>ecological metagenomes</taxon>
    </lineage>
</organism>
<dbReference type="InterPro" id="IPR005358">
    <property type="entry name" value="Puta_zinc/iron-chelating_dom"/>
</dbReference>
<proteinExistence type="predicted"/>
<protein>
    <recommendedName>
        <fullName evidence="2">YkgJ family cysteine cluster protein</fullName>
    </recommendedName>
</protein>
<sequence length="199" mass="22351">MVQDSMRFEIDWTLDQVQFRAQIRKMIKQARASDKVLTLPLFPESGDGALQLITVIASQVRCEGCDALCCKSNPHDSDLSLLPSEYQRLKDKYGDAHLLATGGEYWIKMPCGFLQGDRCTIYPDRPLVCFLYPFNPGGEGEGGRLAIALESRCPEAQRVTKDIYMTSWRLRQSYRSLGNEDFAKVLAGKTLGCKDKDNG</sequence>
<gene>
    <name evidence="1" type="ORF">S12H4_02885</name>
</gene>
<dbReference type="Pfam" id="PF03692">
    <property type="entry name" value="CxxCxxCC"/>
    <property type="match status" value="1"/>
</dbReference>
<dbReference type="AlphaFoldDB" id="X1QKJ3"/>
<name>X1QKJ3_9ZZZZ</name>
<dbReference type="EMBL" id="BARW01000756">
    <property type="protein sequence ID" value="GAI68972.1"/>
    <property type="molecule type" value="Genomic_DNA"/>
</dbReference>
<evidence type="ECO:0008006" key="2">
    <source>
        <dbReference type="Google" id="ProtNLM"/>
    </source>
</evidence>
<comment type="caution">
    <text evidence="1">The sequence shown here is derived from an EMBL/GenBank/DDBJ whole genome shotgun (WGS) entry which is preliminary data.</text>
</comment>
<evidence type="ECO:0000313" key="1">
    <source>
        <dbReference type="EMBL" id="GAI68972.1"/>
    </source>
</evidence>
<reference evidence="1" key="1">
    <citation type="journal article" date="2014" name="Front. Microbiol.">
        <title>High frequency of phylogenetically diverse reductive dehalogenase-homologous genes in deep subseafloor sedimentary metagenomes.</title>
        <authorList>
            <person name="Kawai M."/>
            <person name="Futagami T."/>
            <person name="Toyoda A."/>
            <person name="Takaki Y."/>
            <person name="Nishi S."/>
            <person name="Hori S."/>
            <person name="Arai W."/>
            <person name="Tsubouchi T."/>
            <person name="Morono Y."/>
            <person name="Uchiyama I."/>
            <person name="Ito T."/>
            <person name="Fujiyama A."/>
            <person name="Inagaki F."/>
            <person name="Takami H."/>
        </authorList>
    </citation>
    <scope>NUCLEOTIDE SEQUENCE</scope>
    <source>
        <strain evidence="1">Expedition CK06-06</strain>
    </source>
</reference>